<evidence type="ECO:0000313" key="8">
    <source>
        <dbReference type="EMBL" id="TPX76019.1"/>
    </source>
</evidence>
<evidence type="ECO:0000313" key="9">
    <source>
        <dbReference type="Proteomes" id="UP000320333"/>
    </source>
</evidence>
<proteinExistence type="predicted"/>
<dbReference type="PROSITE" id="PS51352">
    <property type="entry name" value="THIOREDOXIN_2"/>
    <property type="match status" value="1"/>
</dbReference>
<sequence length="1627" mass="180317">MNPWPPEASPAVGAVGRERARIRRIIRTGAAETDGSESNYRPSLVHPTRPFTPACFSRTSTASPGLLKDILPSVEGLKVSRHRVMIPGKLLPRRLDPLALETKDWSVSNAGENRIRNAASKAPVVASHPTGQADTPQKKSGKTNQSNEFQTLSNLVVSFPDKIRAASRSETDDALMGIVTETFKHARRLLGNLSWLRATSAPAHKKNHDGPTGVSKTAEKVQRDMIVEHLMKWMQISETSETSVKAAVSLALDVEVEIAIGVCGLIVRITRDDRVLQNVFKLCFKLSKTDRNDGAFKRHCVYEAIVLYLSHLAVDSSRLVMSHKCDMAIYAVATLKNLSSTSDALSDFNSCDGAVVAFGKVIAVILNSDPITSTTPATRSSQIVQLFIQITLTLRSLLSSASKPTQSQLGVSISKTKQVCTLQLLIDILGDSEVFMNSDELMLNIARILSKASLDPACLSKMRGKTVVENVMNVILKFQAEKPQILRFLFVLGNLSTPTYDEVASTQNDPTITDLEYLSPHASNLIALFAVYARKVLKRHRRDHGEERLDDSSDEDAEDSESRVIEKGKKSQKKPGRLIKEADNEEVLVKIVRLVSNMAIYPESGTWMSQMIELEMMLELIETVPIAEHEELVLNLAGALANFTYYMSDENCLFQRKIEVLELMLPLLLHENPELVEQATRVYSNISRDNSTPEVQSWMCQHRGGVELLSILIDHPARGVALNVCGILVNLFIGSGSAPAAVAGRRLASKCGKVFVSCGGTPRLIDVVQQSLSELDLEISVIACKALINLIQLQDMLGAEDAFLDEEHEERLGMLVLQYLDATQPKLEKPPPLCRVQKSENLFGEDVVHLSDEDEDEKEELVALKDTVTGYLHDEFVEVARKVLQVLGCGSDELSHEVNDFIVARRKWEKRVEIIQKSPQNTTQHGSEHHIRITGLSATASLAEAAHLTNAAWLVQFNNLIKSDKLTVVDFTVSLAAFSVDLAEAFEALAQKHTEENFVKVDVDEMKNIAATYQISAMPTFKLFRNGKILGEVVGADIAQVEKLVAHNLTVPYPDTSAMSADQLKALGNKEFSAGNHPVAVKYFSDAIAKDPKNHVLYSNRSASYASMRDYTKALLDAEETIKINPNWAKGYSRKGAALHGLEEYKEAVEAYQAGLAIEPSNALLKKGLEEAEALMSDPTADADGANGLGKMFGGDVFAKIAANPKLSPFLAQPDYVQKIAEIQKNPSTINAFMQDPRVMNTMLSLMGLDNATAMGRDEMDAMKRDDEEEAPKPSPKAKAPEPEPMEVEEDDEEKEKKQKRAKSDKAKDEGNALYKKRAFQDALAKYNEAFELDETNVTVLTNKSAVLFEMGNYDECIKVCEDAVEKGREQRADFKIIAKAFGRMGNAYTKKNDHQNAIKYYQKSLSEHRTPDVLNKLRETEKALKLAEKDAYRNPALADAAREIGNELFKKHSYAEAVKHYTEAIKRNDQDPRNFSNRAACYIKLMALPEADKDCDEAIKLDENFIKAYIRKASILLAKRDYSKTMDMCNEAKEKDTEGKHTAEIEGVMLKAYQGLNEVQSGTNREETLKRAMNDPEVQKIMGDPVMQSILQQMQEDPAAARDHMKNPAIATKIRTLINAGIISTR</sequence>
<dbReference type="Gene3D" id="3.40.30.10">
    <property type="entry name" value="Glutaredoxin"/>
    <property type="match status" value="1"/>
</dbReference>
<dbReference type="Pfam" id="PF17830">
    <property type="entry name" value="STI1-HOP_DP"/>
    <property type="match status" value="2"/>
</dbReference>
<dbReference type="SMART" id="SM00727">
    <property type="entry name" value="STI1"/>
    <property type="match status" value="2"/>
</dbReference>
<evidence type="ECO:0000256" key="2">
    <source>
        <dbReference type="ARBA" id="ARBA00022490"/>
    </source>
</evidence>
<dbReference type="SMART" id="SM00028">
    <property type="entry name" value="TPR"/>
    <property type="match status" value="9"/>
</dbReference>
<name>A0A507FHY4_9FUNG</name>
<dbReference type="Gene3D" id="1.10.260.100">
    <property type="match status" value="2"/>
</dbReference>
<dbReference type="Proteomes" id="UP000320333">
    <property type="component" value="Unassembled WGS sequence"/>
</dbReference>
<dbReference type="STRING" id="246404.A0A507FHY4"/>
<feature type="region of interest" description="Disordered" evidence="6">
    <location>
        <begin position="542"/>
        <end position="577"/>
    </location>
</feature>
<evidence type="ECO:0000256" key="1">
    <source>
        <dbReference type="ARBA" id="ARBA00004496"/>
    </source>
</evidence>
<keyword evidence="2" id="KW-0963">Cytoplasm</keyword>
<dbReference type="SUPFAM" id="SSF48452">
    <property type="entry name" value="TPR-like"/>
    <property type="match status" value="3"/>
</dbReference>
<evidence type="ECO:0000256" key="6">
    <source>
        <dbReference type="SAM" id="MobiDB-lite"/>
    </source>
</evidence>
<dbReference type="InterPro" id="IPR041243">
    <property type="entry name" value="STI1/HOP_DP"/>
</dbReference>
<dbReference type="Gene3D" id="1.25.10.10">
    <property type="entry name" value="Leucine-rich Repeat Variant"/>
    <property type="match status" value="2"/>
</dbReference>
<keyword evidence="3" id="KW-0677">Repeat</keyword>
<comment type="subcellular location">
    <subcellularLocation>
        <location evidence="1">Cytoplasm</location>
    </subcellularLocation>
</comment>
<dbReference type="Pfam" id="PF00085">
    <property type="entry name" value="Thioredoxin"/>
    <property type="match status" value="1"/>
</dbReference>
<feature type="repeat" description="TPR" evidence="5">
    <location>
        <begin position="1439"/>
        <end position="1472"/>
    </location>
</feature>
<feature type="compositionally biased region" description="Acidic residues" evidence="6">
    <location>
        <begin position="1284"/>
        <end position="1294"/>
    </location>
</feature>
<evidence type="ECO:0000256" key="5">
    <source>
        <dbReference type="PROSITE-ProRule" id="PRU00339"/>
    </source>
</evidence>
<dbReference type="EMBL" id="QEAP01000060">
    <property type="protein sequence ID" value="TPX76019.1"/>
    <property type="molecule type" value="Genomic_DNA"/>
</dbReference>
<organism evidence="8 9">
    <name type="scientific">Chytriomyces confervae</name>
    <dbReference type="NCBI Taxonomy" id="246404"/>
    <lineage>
        <taxon>Eukaryota</taxon>
        <taxon>Fungi</taxon>
        <taxon>Fungi incertae sedis</taxon>
        <taxon>Chytridiomycota</taxon>
        <taxon>Chytridiomycota incertae sedis</taxon>
        <taxon>Chytridiomycetes</taxon>
        <taxon>Chytridiales</taxon>
        <taxon>Chytriomycetaceae</taxon>
        <taxon>Chytriomyces</taxon>
    </lineage>
</organism>
<feature type="repeat" description="TPR" evidence="5">
    <location>
        <begin position="1379"/>
        <end position="1412"/>
    </location>
</feature>
<dbReference type="PROSITE" id="PS50005">
    <property type="entry name" value="TPR"/>
    <property type="match status" value="4"/>
</dbReference>
<dbReference type="InterPro" id="IPR019734">
    <property type="entry name" value="TPR_rpt"/>
</dbReference>
<feature type="repeat" description="TPR" evidence="5">
    <location>
        <begin position="1129"/>
        <end position="1162"/>
    </location>
</feature>
<dbReference type="FunFam" id="1.10.260.100:FF:000002">
    <property type="entry name" value="Stress-induced-phosphoprotein 1 (Hsp70/Hsp90-organizing)"/>
    <property type="match status" value="1"/>
</dbReference>
<dbReference type="CDD" id="cd02947">
    <property type="entry name" value="TRX_family"/>
    <property type="match status" value="1"/>
</dbReference>
<comment type="caution">
    <text evidence="8">The sequence shown here is derived from an EMBL/GenBank/DDBJ whole genome shotgun (WGS) entry which is preliminary data.</text>
</comment>
<dbReference type="OrthoDB" id="2423701at2759"/>
<dbReference type="GO" id="GO:0051879">
    <property type="term" value="F:Hsp90 protein binding"/>
    <property type="evidence" value="ECO:0007669"/>
    <property type="project" value="TreeGrafter"/>
</dbReference>
<dbReference type="InterPro" id="IPR011990">
    <property type="entry name" value="TPR-like_helical_dom_sf"/>
</dbReference>
<dbReference type="SUPFAM" id="SSF52833">
    <property type="entry name" value="Thioredoxin-like"/>
    <property type="match status" value="1"/>
</dbReference>
<dbReference type="SUPFAM" id="SSF48371">
    <property type="entry name" value="ARM repeat"/>
    <property type="match status" value="1"/>
</dbReference>
<feature type="compositionally biased region" description="Basic and acidic residues" evidence="6">
    <location>
        <begin position="560"/>
        <end position="569"/>
    </location>
</feature>
<evidence type="ECO:0000259" key="7">
    <source>
        <dbReference type="PROSITE" id="PS51352"/>
    </source>
</evidence>
<protein>
    <recommendedName>
        <fullName evidence="7">Thioredoxin domain-containing protein</fullName>
    </recommendedName>
</protein>
<dbReference type="InterPro" id="IPR036249">
    <property type="entry name" value="Thioredoxin-like_sf"/>
</dbReference>
<evidence type="ECO:0000256" key="4">
    <source>
        <dbReference type="ARBA" id="ARBA00022803"/>
    </source>
</evidence>
<dbReference type="GO" id="GO:0006950">
    <property type="term" value="P:response to stress"/>
    <property type="evidence" value="ECO:0007669"/>
    <property type="project" value="UniProtKB-ARBA"/>
</dbReference>
<dbReference type="Pfam" id="PF13181">
    <property type="entry name" value="TPR_8"/>
    <property type="match status" value="1"/>
</dbReference>
<dbReference type="InterPro" id="IPR006636">
    <property type="entry name" value="STI1_HS-bd"/>
</dbReference>
<dbReference type="GO" id="GO:0005737">
    <property type="term" value="C:cytoplasm"/>
    <property type="evidence" value="ECO:0007669"/>
    <property type="project" value="UniProtKB-SubCell"/>
</dbReference>
<gene>
    <name evidence="8" type="ORF">CcCBS67573_g02705</name>
</gene>
<reference evidence="8 9" key="1">
    <citation type="journal article" date="2019" name="Sci. Rep.">
        <title>Comparative genomics of chytrid fungi reveal insights into the obligate biotrophic and pathogenic lifestyle of Synchytrium endobioticum.</title>
        <authorList>
            <person name="van de Vossenberg B.T.L.H."/>
            <person name="Warris S."/>
            <person name="Nguyen H.D.T."/>
            <person name="van Gent-Pelzer M.P.E."/>
            <person name="Joly D.L."/>
            <person name="van de Geest H.C."/>
            <person name="Bonants P.J.M."/>
            <person name="Smith D.S."/>
            <person name="Levesque C.A."/>
            <person name="van der Lee T.A.J."/>
        </authorList>
    </citation>
    <scope>NUCLEOTIDE SEQUENCE [LARGE SCALE GENOMIC DNA]</scope>
    <source>
        <strain evidence="8 9">CBS 675.73</strain>
    </source>
</reference>
<dbReference type="FunFam" id="1.25.40.10:FF:000020">
    <property type="entry name" value="Stress-induced phosphoprotein 1"/>
    <property type="match status" value="1"/>
</dbReference>
<dbReference type="InterPro" id="IPR013766">
    <property type="entry name" value="Thioredoxin_domain"/>
</dbReference>
<keyword evidence="9" id="KW-1185">Reference proteome</keyword>
<dbReference type="InterPro" id="IPR011989">
    <property type="entry name" value="ARM-like"/>
</dbReference>
<dbReference type="FunFam" id="1.25.40.10:FF:000010">
    <property type="entry name" value="Stress-induced phosphoprotein 1"/>
    <property type="match status" value="1"/>
</dbReference>
<keyword evidence="4 5" id="KW-0802">TPR repeat</keyword>
<dbReference type="PANTHER" id="PTHR22904">
    <property type="entry name" value="TPR REPEAT CONTAINING PROTEIN"/>
    <property type="match status" value="1"/>
</dbReference>
<dbReference type="Gene3D" id="1.25.40.10">
    <property type="entry name" value="Tetratricopeptide repeat domain"/>
    <property type="match status" value="3"/>
</dbReference>
<feature type="region of interest" description="Disordered" evidence="6">
    <location>
        <begin position="119"/>
        <end position="147"/>
    </location>
</feature>
<dbReference type="Pfam" id="PF13424">
    <property type="entry name" value="TPR_12"/>
    <property type="match status" value="1"/>
</dbReference>
<evidence type="ECO:0000256" key="3">
    <source>
        <dbReference type="ARBA" id="ARBA00022737"/>
    </source>
</evidence>
<feature type="domain" description="Thioredoxin" evidence="7">
    <location>
        <begin position="937"/>
        <end position="1069"/>
    </location>
</feature>
<accession>A0A507FHY4</accession>
<feature type="region of interest" description="Disordered" evidence="6">
    <location>
        <begin position="1263"/>
        <end position="1310"/>
    </location>
</feature>
<feature type="repeat" description="TPR" evidence="5">
    <location>
        <begin position="1061"/>
        <end position="1094"/>
    </location>
</feature>
<dbReference type="PANTHER" id="PTHR22904:SF523">
    <property type="entry name" value="STRESS-INDUCED-PHOSPHOPROTEIN 1"/>
    <property type="match status" value="1"/>
</dbReference>
<dbReference type="InterPro" id="IPR016024">
    <property type="entry name" value="ARM-type_fold"/>
</dbReference>